<name>A0A178LVS4_MYCIR</name>
<dbReference type="OrthoDB" id="9801162at2"/>
<evidence type="ECO:0000259" key="1">
    <source>
        <dbReference type="Pfam" id="PF12697"/>
    </source>
</evidence>
<reference evidence="2 3" key="1">
    <citation type="submission" date="2016-04" db="EMBL/GenBank/DDBJ databases">
        <title>Draft Genome Sequences of Staphylococcus capitis Strain H36, S. capitis Strain H65, S. cohnii Strain H62, S. hominis Strain H69, Mycobacterium iranicum Strain H39, Plantibacter sp. Strain H53, Pseudomonas oryzihabitans Strain H72, and Microbacterium sp. Strain H83, isolated from residential settings.</title>
        <authorList>
            <person name="Lymperopoulou D."/>
            <person name="Adams R.I."/>
            <person name="Lindow S."/>
            <person name="Coil D.A."/>
            <person name="Jospin G."/>
            <person name="Eisen J.A."/>
        </authorList>
    </citation>
    <scope>NUCLEOTIDE SEQUENCE [LARGE SCALE GENOMIC DNA]</scope>
    <source>
        <strain evidence="2 3">H39</strain>
    </source>
</reference>
<dbReference type="AlphaFoldDB" id="A0A178LVS4"/>
<dbReference type="InterPro" id="IPR029058">
    <property type="entry name" value="AB_hydrolase_fold"/>
</dbReference>
<proteinExistence type="predicted"/>
<dbReference type="PRINTS" id="PR00412">
    <property type="entry name" value="EPOXHYDRLASE"/>
</dbReference>
<dbReference type="PRINTS" id="PR00111">
    <property type="entry name" value="ABHYDROLASE"/>
</dbReference>
<dbReference type="eggNOG" id="COG2267">
    <property type="taxonomic scope" value="Bacteria"/>
</dbReference>
<comment type="caution">
    <text evidence="2">The sequence shown here is derived from an EMBL/GenBank/DDBJ whole genome shotgun (WGS) entry which is preliminary data.</text>
</comment>
<gene>
    <name evidence="2" type="ORF">A4X20_04445</name>
</gene>
<evidence type="ECO:0000313" key="3">
    <source>
        <dbReference type="Proteomes" id="UP000078396"/>
    </source>
</evidence>
<dbReference type="InterPro" id="IPR000073">
    <property type="entry name" value="AB_hydrolase_1"/>
</dbReference>
<organism evidence="2 3">
    <name type="scientific">Mycolicibacterium iranicum</name>
    <name type="common">Mycobacterium iranicum</name>
    <dbReference type="NCBI Taxonomy" id="912594"/>
    <lineage>
        <taxon>Bacteria</taxon>
        <taxon>Bacillati</taxon>
        <taxon>Actinomycetota</taxon>
        <taxon>Actinomycetes</taxon>
        <taxon>Mycobacteriales</taxon>
        <taxon>Mycobacteriaceae</taxon>
        <taxon>Mycolicibacterium</taxon>
    </lineage>
</organism>
<keyword evidence="2" id="KW-0378">Hydrolase</keyword>
<dbReference type="RefSeq" id="WP_064281722.1">
    <property type="nucleotide sequence ID" value="NZ_LWCS01000021.1"/>
</dbReference>
<evidence type="ECO:0000313" key="2">
    <source>
        <dbReference type="EMBL" id="OAN38565.1"/>
    </source>
</evidence>
<feature type="domain" description="AB hydrolase-1" evidence="1">
    <location>
        <begin position="26"/>
        <end position="263"/>
    </location>
</feature>
<protein>
    <submittedName>
        <fullName evidence="2">Alpha/beta hydrolase</fullName>
    </submittedName>
</protein>
<dbReference type="PANTHER" id="PTHR46438">
    <property type="entry name" value="ALPHA/BETA-HYDROLASES SUPERFAMILY PROTEIN"/>
    <property type="match status" value="1"/>
</dbReference>
<dbReference type="Pfam" id="PF12697">
    <property type="entry name" value="Abhydrolase_6"/>
    <property type="match status" value="1"/>
</dbReference>
<sequence>MTFESKSVLIDGLTTGYLEEGQGDPVVLLHGGEFGASARIGWERTIGALAQRYRVLAPDMLGFGDSAKVVDFNDGRGMRIRHIARFCDAMGVKSAHFVGNSMGAINLLVDATSDAAVLPVRSLVAICGGGEIQRNEHVSALYDYDATFDGMRRIVTALFADNSYPDNGHYVRRRYESSIAPGAWEALAAARFRRPGLEPPAAPSSARSYDRIAVPALVVEGGQDKLLSAGWAAEIAGQIKLGQSAVIDGAGHCPQIEQPEITNELLLDFLGGIADD</sequence>
<dbReference type="Proteomes" id="UP000078396">
    <property type="component" value="Unassembled WGS sequence"/>
</dbReference>
<dbReference type="GO" id="GO:0016787">
    <property type="term" value="F:hydrolase activity"/>
    <property type="evidence" value="ECO:0007669"/>
    <property type="project" value="UniProtKB-KW"/>
</dbReference>
<dbReference type="EMBL" id="LWCS01000021">
    <property type="protein sequence ID" value="OAN38565.1"/>
    <property type="molecule type" value="Genomic_DNA"/>
</dbReference>
<dbReference type="SUPFAM" id="SSF53474">
    <property type="entry name" value="alpha/beta-Hydrolases"/>
    <property type="match status" value="1"/>
</dbReference>
<dbReference type="Gene3D" id="3.40.50.1820">
    <property type="entry name" value="alpha/beta hydrolase"/>
    <property type="match status" value="1"/>
</dbReference>
<accession>A0A178LVS4</accession>
<dbReference type="STRING" id="912594.AWC12_25530"/>
<dbReference type="InterPro" id="IPR000639">
    <property type="entry name" value="Epox_hydrolase-like"/>
</dbReference>